<keyword evidence="3" id="KW-1185">Reference proteome</keyword>
<accession>A0A1T5CFS4</accession>
<gene>
    <name evidence="2" type="ORF">SAMN06295937_101033</name>
</gene>
<evidence type="ECO:0000313" key="3">
    <source>
        <dbReference type="Proteomes" id="UP000190044"/>
    </source>
</evidence>
<keyword evidence="1" id="KW-0732">Signal</keyword>
<evidence type="ECO:0000313" key="2">
    <source>
        <dbReference type="EMBL" id="SKB58338.1"/>
    </source>
</evidence>
<proteinExistence type="predicted"/>
<feature type="signal peptide" evidence="1">
    <location>
        <begin position="1"/>
        <end position="26"/>
    </location>
</feature>
<dbReference type="Proteomes" id="UP000190044">
    <property type="component" value="Unassembled WGS sequence"/>
</dbReference>
<name>A0A1T5CFS4_9SPHN</name>
<feature type="chain" id="PRO_5013386930" evidence="1">
    <location>
        <begin position="27"/>
        <end position="316"/>
    </location>
</feature>
<dbReference type="EMBL" id="FUYP01000010">
    <property type="protein sequence ID" value="SKB58338.1"/>
    <property type="molecule type" value="Genomic_DNA"/>
</dbReference>
<organism evidence="2 3">
    <name type="scientific">Sphingopyxis flava</name>
    <dbReference type="NCBI Taxonomy" id="1507287"/>
    <lineage>
        <taxon>Bacteria</taxon>
        <taxon>Pseudomonadati</taxon>
        <taxon>Pseudomonadota</taxon>
        <taxon>Alphaproteobacteria</taxon>
        <taxon>Sphingomonadales</taxon>
        <taxon>Sphingomonadaceae</taxon>
        <taxon>Sphingopyxis</taxon>
    </lineage>
</organism>
<sequence length="316" mass="34893">MGYQVKRASITAAAALLASTGLPAAAQEGAQVPTKAEAPASRAVGMDLFVSTDADNTDVYRAGLNFDLRYRGQQDYLGVRVEKAWYRPLGQQTVGKERVFLRYADSGGHWAWNAQVGTDGDTVIGSASIHDDAAMRKEFFIERDVVETPRGVNEGIYYTFAGAALDLPVDDRNSFTIVAGAQEFTGKNVRLHARASYVHGVKPEWGLSAQLRTRYFRSTRPGEYDYYSPRWYVQILPVLQMRRFSGGWRYMVAGGVGAQRDAISDWRASYFAAAEVTSPEVGRGWYGKASLQYNNIPQNSGAYDYGQAMLGIARAF</sequence>
<protein>
    <submittedName>
        <fullName evidence="2">Uncharacterized protein</fullName>
    </submittedName>
</protein>
<reference evidence="3" key="1">
    <citation type="submission" date="2017-02" db="EMBL/GenBank/DDBJ databases">
        <authorList>
            <person name="Varghese N."/>
            <person name="Submissions S."/>
        </authorList>
    </citation>
    <scope>NUCLEOTIDE SEQUENCE [LARGE SCALE GENOMIC DNA]</scope>
    <source>
        <strain evidence="3">R11H</strain>
    </source>
</reference>
<evidence type="ECO:0000256" key="1">
    <source>
        <dbReference type="SAM" id="SignalP"/>
    </source>
</evidence>
<dbReference type="AlphaFoldDB" id="A0A1T5CFS4"/>